<evidence type="ECO:0000256" key="4">
    <source>
        <dbReference type="ARBA" id="ARBA00022806"/>
    </source>
</evidence>
<dbReference type="Gene3D" id="3.90.320.10">
    <property type="match status" value="1"/>
</dbReference>
<dbReference type="GO" id="GO:0006281">
    <property type="term" value="P:DNA repair"/>
    <property type="evidence" value="ECO:0007669"/>
    <property type="project" value="UniProtKB-KW"/>
</dbReference>
<organism evidence="9 10">
    <name type="scientific">Oikeobacillus pervagus</name>
    <dbReference type="NCBI Taxonomy" id="1325931"/>
    <lineage>
        <taxon>Bacteria</taxon>
        <taxon>Bacillati</taxon>
        <taxon>Bacillota</taxon>
        <taxon>Bacilli</taxon>
        <taxon>Bacillales</taxon>
        <taxon>Bacillaceae</taxon>
        <taxon>Oikeobacillus</taxon>
    </lineage>
</organism>
<keyword evidence="1" id="KW-0547">Nucleotide-binding</keyword>
<evidence type="ECO:0000259" key="8">
    <source>
        <dbReference type="Pfam" id="PF12705"/>
    </source>
</evidence>
<evidence type="ECO:0000256" key="1">
    <source>
        <dbReference type="ARBA" id="ARBA00022741"/>
    </source>
</evidence>
<dbReference type="InterPro" id="IPR038726">
    <property type="entry name" value="PDDEXK_AddAB-type"/>
</dbReference>
<feature type="domain" description="PD-(D/E)XK endonuclease-like" evidence="8">
    <location>
        <begin position="10"/>
        <end position="305"/>
    </location>
</feature>
<evidence type="ECO:0000313" key="10">
    <source>
        <dbReference type="Proteomes" id="UP001237207"/>
    </source>
</evidence>
<evidence type="ECO:0000256" key="5">
    <source>
        <dbReference type="ARBA" id="ARBA00022840"/>
    </source>
</evidence>
<evidence type="ECO:0000256" key="6">
    <source>
        <dbReference type="ARBA" id="ARBA00023125"/>
    </source>
</evidence>
<dbReference type="GO" id="GO:0004386">
    <property type="term" value="F:helicase activity"/>
    <property type="evidence" value="ECO:0007669"/>
    <property type="project" value="UniProtKB-KW"/>
</dbReference>
<name>A0AAJ1T6L9_9BACI</name>
<evidence type="ECO:0000256" key="3">
    <source>
        <dbReference type="ARBA" id="ARBA00022801"/>
    </source>
</evidence>
<keyword evidence="5" id="KW-0067">ATP-binding</keyword>
<proteinExistence type="predicted"/>
<keyword evidence="10" id="KW-1185">Reference proteome</keyword>
<dbReference type="GO" id="GO:0004527">
    <property type="term" value="F:exonuclease activity"/>
    <property type="evidence" value="ECO:0007669"/>
    <property type="project" value="UniProtKB-KW"/>
</dbReference>
<dbReference type="AlphaFoldDB" id="A0AAJ1T6L9"/>
<keyword evidence="6" id="KW-0238">DNA-binding</keyword>
<accession>A0AAJ1T6L9</accession>
<dbReference type="GO" id="GO:0005524">
    <property type="term" value="F:ATP binding"/>
    <property type="evidence" value="ECO:0007669"/>
    <property type="project" value="UniProtKB-KW"/>
</dbReference>
<keyword evidence="7" id="KW-0234">DNA repair</keyword>
<dbReference type="Pfam" id="PF12705">
    <property type="entry name" value="PDDEXK_1"/>
    <property type="match status" value="1"/>
</dbReference>
<comment type="caution">
    <text evidence="9">The sequence shown here is derived from an EMBL/GenBank/DDBJ whole genome shotgun (WGS) entry which is preliminary data.</text>
</comment>
<protein>
    <submittedName>
        <fullName evidence="9">CRISPR/Cas system-associated exonuclease Cas4 (RecB family)</fullName>
    </submittedName>
</protein>
<sequence length="309" mass="37075">MIIKEYPEFSWSFSRHKTMMDCLKKYYLSYYGFHNGWLHNADAIKKHIYRLKKITNLEMILGSKVHEYIETLIHSNFHKDLMNPKVMFNTIWKDIEKTINSSFHQYNDWYEKPSKVQMLHEVYYENDIPNEKMADMKERLNTIVHNLFENETFQNMVKKKVKNQPDSEKYRYMNRDGVKIWVRLDLHYTDSNNNRTIVDWKTGKSNKDDRYQLALYSHFISKAYNISDLSRIGIRNEYLLNNESKAYKVNQLDINNMKELINTSIEYMQSFLEDAEKNIPLDDSCFTKTANQSICSRCNFKEICNVSSD</sequence>
<reference evidence="9" key="1">
    <citation type="submission" date="2023-07" db="EMBL/GenBank/DDBJ databases">
        <title>Genomic Encyclopedia of Type Strains, Phase IV (KMG-IV): sequencing the most valuable type-strain genomes for metagenomic binning, comparative biology and taxonomic classification.</title>
        <authorList>
            <person name="Goeker M."/>
        </authorList>
    </citation>
    <scope>NUCLEOTIDE SEQUENCE</scope>
    <source>
        <strain evidence="9">DSM 23947</strain>
    </source>
</reference>
<keyword evidence="4" id="KW-0347">Helicase</keyword>
<evidence type="ECO:0000256" key="7">
    <source>
        <dbReference type="ARBA" id="ARBA00023204"/>
    </source>
</evidence>
<keyword evidence="2" id="KW-0227">DNA damage</keyword>
<evidence type="ECO:0000313" key="9">
    <source>
        <dbReference type="EMBL" id="MDQ0216849.1"/>
    </source>
</evidence>
<dbReference type="GO" id="GO:0003677">
    <property type="term" value="F:DNA binding"/>
    <property type="evidence" value="ECO:0007669"/>
    <property type="project" value="UniProtKB-KW"/>
</dbReference>
<keyword evidence="9" id="KW-0540">Nuclease</keyword>
<dbReference type="InterPro" id="IPR011604">
    <property type="entry name" value="PDDEXK-like_dom_sf"/>
</dbReference>
<evidence type="ECO:0000256" key="2">
    <source>
        <dbReference type="ARBA" id="ARBA00022763"/>
    </source>
</evidence>
<gene>
    <name evidence="9" type="ORF">J2S13_003347</name>
</gene>
<keyword evidence="3" id="KW-0378">Hydrolase</keyword>
<dbReference type="EMBL" id="JAUSUC010000087">
    <property type="protein sequence ID" value="MDQ0216849.1"/>
    <property type="molecule type" value="Genomic_DNA"/>
</dbReference>
<dbReference type="Proteomes" id="UP001237207">
    <property type="component" value="Unassembled WGS sequence"/>
</dbReference>
<keyword evidence="9" id="KW-0269">Exonuclease</keyword>
<dbReference type="RefSeq" id="WP_307258933.1">
    <property type="nucleotide sequence ID" value="NZ_JAUSUC010000087.1"/>
</dbReference>